<sequence>MTILQHFLCRVKPGLEYYQTLTSITLQAVTSINNSLKTISIITIFFCCCFCL</sequence>
<organism evidence="1">
    <name type="scientific">Anguilla anguilla</name>
    <name type="common">European freshwater eel</name>
    <name type="synonym">Muraena anguilla</name>
    <dbReference type="NCBI Taxonomy" id="7936"/>
    <lineage>
        <taxon>Eukaryota</taxon>
        <taxon>Metazoa</taxon>
        <taxon>Chordata</taxon>
        <taxon>Craniata</taxon>
        <taxon>Vertebrata</taxon>
        <taxon>Euteleostomi</taxon>
        <taxon>Actinopterygii</taxon>
        <taxon>Neopterygii</taxon>
        <taxon>Teleostei</taxon>
        <taxon>Anguilliformes</taxon>
        <taxon>Anguillidae</taxon>
        <taxon>Anguilla</taxon>
    </lineage>
</organism>
<reference evidence="1" key="2">
    <citation type="journal article" date="2015" name="Fish Shellfish Immunol.">
        <title>Early steps in the European eel (Anguilla anguilla)-Vibrio vulnificus interaction in the gills: Role of the RtxA13 toxin.</title>
        <authorList>
            <person name="Callol A."/>
            <person name="Pajuelo D."/>
            <person name="Ebbesson L."/>
            <person name="Teles M."/>
            <person name="MacKenzie S."/>
            <person name="Amaro C."/>
        </authorList>
    </citation>
    <scope>NUCLEOTIDE SEQUENCE</scope>
</reference>
<protein>
    <submittedName>
        <fullName evidence="1">Uncharacterized protein</fullName>
    </submittedName>
</protein>
<accession>A0A0E9Q9X3</accession>
<dbReference type="AlphaFoldDB" id="A0A0E9Q9X3"/>
<name>A0A0E9Q9X3_ANGAN</name>
<dbReference type="EMBL" id="GBXM01094891">
    <property type="protein sequence ID" value="JAH13686.1"/>
    <property type="molecule type" value="Transcribed_RNA"/>
</dbReference>
<reference evidence="1" key="1">
    <citation type="submission" date="2014-11" db="EMBL/GenBank/DDBJ databases">
        <authorList>
            <person name="Amaro Gonzalez C."/>
        </authorList>
    </citation>
    <scope>NUCLEOTIDE SEQUENCE</scope>
</reference>
<evidence type="ECO:0000313" key="1">
    <source>
        <dbReference type="EMBL" id="JAH13686.1"/>
    </source>
</evidence>
<proteinExistence type="predicted"/>